<sequence length="110" mass="12653">MSRTKMREILAREFYGDGVGDLYMQLREHEAKVGVPLAVDNLDNLATELYTHKYYPGKYRPHADRKPKVKDVPSPANRLSEITQGAGWGIRATFAHYRYKRMLQRLAVAS</sequence>
<dbReference type="AlphaFoldDB" id="A0A0F8YW93"/>
<organism evidence="1">
    <name type="scientific">marine sediment metagenome</name>
    <dbReference type="NCBI Taxonomy" id="412755"/>
    <lineage>
        <taxon>unclassified sequences</taxon>
        <taxon>metagenomes</taxon>
        <taxon>ecological metagenomes</taxon>
    </lineage>
</organism>
<name>A0A0F8YW93_9ZZZZ</name>
<dbReference type="EMBL" id="LAZR01064039">
    <property type="protein sequence ID" value="KKK58329.1"/>
    <property type="molecule type" value="Genomic_DNA"/>
</dbReference>
<proteinExistence type="predicted"/>
<reference evidence="1" key="1">
    <citation type="journal article" date="2015" name="Nature">
        <title>Complex archaea that bridge the gap between prokaryotes and eukaryotes.</title>
        <authorList>
            <person name="Spang A."/>
            <person name="Saw J.H."/>
            <person name="Jorgensen S.L."/>
            <person name="Zaremba-Niedzwiedzka K."/>
            <person name="Martijn J."/>
            <person name="Lind A.E."/>
            <person name="van Eijk R."/>
            <person name="Schleper C."/>
            <person name="Guy L."/>
            <person name="Ettema T.J."/>
        </authorList>
    </citation>
    <scope>NUCLEOTIDE SEQUENCE</scope>
</reference>
<evidence type="ECO:0000313" key="1">
    <source>
        <dbReference type="EMBL" id="KKK58329.1"/>
    </source>
</evidence>
<protein>
    <submittedName>
        <fullName evidence="1">Uncharacterized protein</fullName>
    </submittedName>
</protein>
<gene>
    <name evidence="1" type="ORF">LCGC14_3045530</name>
</gene>
<comment type="caution">
    <text evidence="1">The sequence shown here is derived from an EMBL/GenBank/DDBJ whole genome shotgun (WGS) entry which is preliminary data.</text>
</comment>
<accession>A0A0F8YW93</accession>